<evidence type="ECO:0000313" key="2">
    <source>
        <dbReference type="Proteomes" id="UP000198519"/>
    </source>
</evidence>
<proteinExistence type="predicted"/>
<evidence type="ECO:0008006" key="3">
    <source>
        <dbReference type="Google" id="ProtNLM"/>
    </source>
</evidence>
<dbReference type="AlphaFoldDB" id="A0A1I4T4D8"/>
<keyword evidence="2" id="KW-1185">Reference proteome</keyword>
<dbReference type="Pfam" id="PF14094">
    <property type="entry name" value="DUF4272"/>
    <property type="match status" value="1"/>
</dbReference>
<sequence length="195" mass="22167">MDELQDVDAEVVPRTAQEVAERALAIIATIGKVHFPEPNAKWVADENISRFLTPTEAQFIGSAEPSDQERIDYSWKAEALASLIWSLHGLEHMPPFDEQFSPFDNDLVLCAIRNTETFLNDARIRTGEEVDAMEAFLYHQHWRVRDHEFGFGMDIPGADDPDISELHPGIVYERRYGMSWVAGFGESWDDVPTDT</sequence>
<dbReference type="EMBL" id="FOUE01000006">
    <property type="protein sequence ID" value="SFM71495.1"/>
    <property type="molecule type" value="Genomic_DNA"/>
</dbReference>
<protein>
    <recommendedName>
        <fullName evidence="3">DUF4272 domain-containing protein</fullName>
    </recommendedName>
</protein>
<dbReference type="InterPro" id="IPR025368">
    <property type="entry name" value="DUF4272"/>
</dbReference>
<name>A0A1I4T4D8_9GAMM</name>
<reference evidence="2" key="1">
    <citation type="submission" date="2016-10" db="EMBL/GenBank/DDBJ databases">
        <authorList>
            <person name="Varghese N."/>
            <person name="Submissions S."/>
        </authorList>
    </citation>
    <scope>NUCLEOTIDE SEQUENCE [LARGE SCALE GENOMIC DNA]</scope>
    <source>
        <strain evidence="2">CGMCC 1.7061</strain>
    </source>
</reference>
<dbReference type="STRING" id="488535.SAMN04487963_3488"/>
<dbReference type="Proteomes" id="UP000198519">
    <property type="component" value="Unassembled WGS sequence"/>
</dbReference>
<dbReference type="RefSeq" id="WP_092026143.1">
    <property type="nucleotide sequence ID" value="NZ_FOUE01000006.1"/>
</dbReference>
<organism evidence="1 2">
    <name type="scientific">Marinobacter zhejiangensis</name>
    <dbReference type="NCBI Taxonomy" id="488535"/>
    <lineage>
        <taxon>Bacteria</taxon>
        <taxon>Pseudomonadati</taxon>
        <taxon>Pseudomonadota</taxon>
        <taxon>Gammaproteobacteria</taxon>
        <taxon>Pseudomonadales</taxon>
        <taxon>Marinobacteraceae</taxon>
        <taxon>Marinobacter</taxon>
    </lineage>
</organism>
<dbReference type="OrthoDB" id="4399984at2"/>
<accession>A0A1I4T4D8</accession>
<gene>
    <name evidence="1" type="ORF">SAMN04487963_3488</name>
</gene>
<evidence type="ECO:0000313" key="1">
    <source>
        <dbReference type="EMBL" id="SFM71495.1"/>
    </source>
</evidence>